<evidence type="ECO:0000259" key="3">
    <source>
        <dbReference type="Pfam" id="PF15639"/>
    </source>
</evidence>
<dbReference type="PROSITE" id="PS51257">
    <property type="entry name" value="PROKAR_LIPOPROTEIN"/>
    <property type="match status" value="1"/>
</dbReference>
<keyword evidence="5" id="KW-1185">Reference proteome</keyword>
<keyword evidence="2" id="KW-0732">Signal</keyword>
<name>A0A1K2ILP1_9FLAO</name>
<evidence type="ECO:0000313" key="4">
    <source>
        <dbReference type="EMBL" id="SFZ93361.1"/>
    </source>
</evidence>
<protein>
    <submittedName>
        <fullName evidence="4">Metallopeptidase toxin 3</fullName>
    </submittedName>
</protein>
<feature type="domain" description="Tox-MPTase3" evidence="3">
    <location>
        <begin position="385"/>
        <end position="519"/>
    </location>
</feature>
<dbReference type="AlphaFoldDB" id="A0A1K2ILP1"/>
<accession>A0A1K2ILP1</accession>
<dbReference type="Proteomes" id="UP000182034">
    <property type="component" value="Unassembled WGS sequence"/>
</dbReference>
<proteinExistence type="predicted"/>
<evidence type="ECO:0000313" key="5">
    <source>
        <dbReference type="Proteomes" id="UP000182034"/>
    </source>
</evidence>
<evidence type="ECO:0000256" key="1">
    <source>
        <dbReference type="SAM" id="MobiDB-lite"/>
    </source>
</evidence>
<gene>
    <name evidence="4" type="ORF">SAMN05216324_10542</name>
</gene>
<feature type="compositionally biased region" description="Gly residues" evidence="1">
    <location>
        <begin position="225"/>
        <end position="246"/>
    </location>
</feature>
<dbReference type="RefSeq" id="WP_072409001.1">
    <property type="nucleotide sequence ID" value="NZ_FPKW01000005.1"/>
</dbReference>
<dbReference type="OrthoDB" id="1242268at2"/>
<reference evidence="5" key="1">
    <citation type="submission" date="2016-10" db="EMBL/GenBank/DDBJ databases">
        <authorList>
            <person name="Varghese N."/>
            <person name="Submissions S."/>
        </authorList>
    </citation>
    <scope>NUCLEOTIDE SEQUENCE [LARGE SCALE GENOMIC DNA]</scope>
    <source>
        <strain evidence="5">SUR2</strain>
    </source>
</reference>
<sequence length="535" mass="58810">MMKKLNSLMLLALVLLFFSCRTEILNDEATASTKKNKFQLTSKRISLDQSPHKLILLPEINKIETELKKSKQNIFGKTVNYRNGILIDTKNVIYIENGPNYHTYTFAIIHDDGSSNPLVQNLVLSPLPDGTYKKLIFTYNFTKAEKENILKGIPVDAKGKTVITELGDTSISSKSGGCEYEQETIWNDCSEGIHNKFNVGAWGECTADIPPSAHTIGYWSCEGGGGGGGDTENPGGGSGGGSGSGGCEADAFTDPTDPTTNPGLCGGGIVTDPNLATSFSLFIYFLPTSLKNVLYLPENADFYTGLKDFYESSSQSQQEKNFITWAILFKLNNQDVSWDQFQNWFLVDAPNNFAQQILLENPATILNYESLSSPNFKMRKVDQLKYPNFTALVKSLKTEIQNNPTTLSKLVELSGLSEQQVLASLTFGQGPNIRLVPNLTGPSGPNYGNFNPADPTYININLDFVLGLEQSSLSSTRHATAFLLAVTILHEFIHFGNYVTGYDTNGNEMGNLFEISTYGIIITHLNAGYYIIQLK</sequence>
<dbReference type="InterPro" id="IPR028913">
    <property type="entry name" value="Tox-MPTase3_dom"/>
</dbReference>
<feature type="chain" id="PRO_5013131806" evidence="2">
    <location>
        <begin position="23"/>
        <end position="535"/>
    </location>
</feature>
<dbReference type="STRING" id="1612149.SAMN05216324_10542"/>
<organism evidence="4 5">
    <name type="scientific">Chryseobacterium limigenitum</name>
    <dbReference type="NCBI Taxonomy" id="1612149"/>
    <lineage>
        <taxon>Bacteria</taxon>
        <taxon>Pseudomonadati</taxon>
        <taxon>Bacteroidota</taxon>
        <taxon>Flavobacteriia</taxon>
        <taxon>Flavobacteriales</taxon>
        <taxon>Weeksellaceae</taxon>
        <taxon>Chryseobacterium group</taxon>
        <taxon>Chryseobacterium</taxon>
    </lineage>
</organism>
<dbReference type="EMBL" id="FPKW01000005">
    <property type="protein sequence ID" value="SFZ93361.1"/>
    <property type="molecule type" value="Genomic_DNA"/>
</dbReference>
<feature type="signal peptide" evidence="2">
    <location>
        <begin position="1"/>
        <end position="22"/>
    </location>
</feature>
<feature type="region of interest" description="Disordered" evidence="1">
    <location>
        <begin position="225"/>
        <end position="265"/>
    </location>
</feature>
<dbReference type="Pfam" id="PF15639">
    <property type="entry name" value="Tox-MPTase3"/>
    <property type="match status" value="1"/>
</dbReference>
<evidence type="ECO:0000256" key="2">
    <source>
        <dbReference type="SAM" id="SignalP"/>
    </source>
</evidence>